<feature type="non-terminal residue" evidence="4">
    <location>
        <position position="1"/>
    </location>
</feature>
<dbReference type="PANTHER" id="PTHR12776">
    <property type="entry name" value="KAZRIN-RELATED"/>
    <property type="match status" value="1"/>
</dbReference>
<feature type="domain" description="SAM" evidence="2">
    <location>
        <begin position="131"/>
        <end position="196"/>
    </location>
</feature>
<gene>
    <name evidence="4" type="primary">LOC103521072</name>
</gene>
<name>A0A3Q0JLI5_DIACI</name>
<protein>
    <submittedName>
        <fullName evidence="4">Uncharacterized protein LOC103521072</fullName>
    </submittedName>
</protein>
<reference evidence="4" key="1">
    <citation type="submission" date="2025-08" db="UniProtKB">
        <authorList>
            <consortium name="RefSeq"/>
        </authorList>
    </citation>
    <scope>IDENTIFICATION</scope>
</reference>
<organism evidence="3 4">
    <name type="scientific">Diaphorina citri</name>
    <name type="common">Asian citrus psyllid</name>
    <dbReference type="NCBI Taxonomy" id="121845"/>
    <lineage>
        <taxon>Eukaryota</taxon>
        <taxon>Metazoa</taxon>
        <taxon>Ecdysozoa</taxon>
        <taxon>Arthropoda</taxon>
        <taxon>Hexapoda</taxon>
        <taxon>Insecta</taxon>
        <taxon>Pterygota</taxon>
        <taxon>Neoptera</taxon>
        <taxon>Paraneoptera</taxon>
        <taxon>Hemiptera</taxon>
        <taxon>Sternorrhyncha</taxon>
        <taxon>Psylloidea</taxon>
        <taxon>Psyllidae</taxon>
        <taxon>Diaphorininae</taxon>
        <taxon>Diaphorina</taxon>
    </lineage>
</organism>
<feature type="compositionally biased region" description="Polar residues" evidence="1">
    <location>
        <begin position="395"/>
        <end position="416"/>
    </location>
</feature>
<evidence type="ECO:0000313" key="4">
    <source>
        <dbReference type="RefSeq" id="XP_026687715.1"/>
    </source>
</evidence>
<dbReference type="InterPro" id="IPR001660">
    <property type="entry name" value="SAM"/>
</dbReference>
<dbReference type="SUPFAM" id="SSF47769">
    <property type="entry name" value="SAM/Pointed domain"/>
    <property type="match status" value="2"/>
</dbReference>
<feature type="domain" description="SAM" evidence="2">
    <location>
        <begin position="214"/>
        <end position="272"/>
    </location>
</feature>
<sequence length="533" mass="59746">LAITTPRDCSSPSLSPLNVHSFDGNSLSRSVEQLHSPPNEEIVRRGKQFRSSGGRSGVGSTWGSISRVFARSRQRKVPSPNSQPGAYSASEASDIYGSTSRGRSWSPLTEEGYAEKLRLLREAASIPMERWRAPTVLAWLEIALGMPQYGPKCADNVKSGKVLLELSDAELETGLGIMHPMHRKKLRLAIEEHRHPANIRYVCIAQLGHTWVSSEWLPDLGLPQYADNFATNMVDARMLDHLSKKELEKFLGVTRKFHQASIVHGIHLLRMMKYDRQPLFSLNVVFDVRSVELHSQCILSVAFPFINSHAHSILFSVPSFSFRIHHIARSLALCFACVGFCSRRAAFEHFVRVSAAERRRAERIMNGGSLGRNFSRSNHHHGNHSQDNHYETLERSSTFSSPQNSYKSDTGSISSNSDKRKTSLRNYSMYYLKNLKKFSTWKTSQGSITRVLGFHKPRPADTNSVREETSSCIDVNVMASPSTSSEGSFNAALRPESPQSVTAIATMRRRPPHRRHRRVKSIGDISVTPVTPV</sequence>
<dbReference type="AlphaFoldDB" id="A0A3Q0JLI5"/>
<dbReference type="InterPro" id="IPR037614">
    <property type="entry name" value="Kazrin"/>
</dbReference>
<dbReference type="KEGG" id="dci:103521072"/>
<dbReference type="RefSeq" id="XP_026687715.1">
    <property type="nucleotide sequence ID" value="XM_026831914.1"/>
</dbReference>
<evidence type="ECO:0000256" key="1">
    <source>
        <dbReference type="SAM" id="MobiDB-lite"/>
    </source>
</evidence>
<feature type="compositionally biased region" description="Basic and acidic residues" evidence="1">
    <location>
        <begin position="384"/>
        <end position="394"/>
    </location>
</feature>
<dbReference type="STRING" id="121845.A0A3Q0JLI5"/>
<proteinExistence type="predicted"/>
<feature type="compositionally biased region" description="Basic residues" evidence="1">
    <location>
        <begin position="508"/>
        <end position="520"/>
    </location>
</feature>
<keyword evidence="3" id="KW-1185">Reference proteome</keyword>
<dbReference type="PaxDb" id="121845-A0A3Q0JLI5"/>
<feature type="region of interest" description="Disordered" evidence="1">
    <location>
        <begin position="508"/>
        <end position="533"/>
    </location>
</feature>
<dbReference type="PROSITE" id="PS50105">
    <property type="entry name" value="SAM_DOMAIN"/>
    <property type="match status" value="2"/>
</dbReference>
<feature type="region of interest" description="Disordered" evidence="1">
    <location>
        <begin position="367"/>
        <end position="419"/>
    </location>
</feature>
<dbReference type="GeneID" id="103521072"/>
<dbReference type="Gene3D" id="1.10.150.50">
    <property type="entry name" value="Transcription Factor, Ets-1"/>
    <property type="match status" value="2"/>
</dbReference>
<feature type="region of interest" description="Disordered" evidence="1">
    <location>
        <begin position="28"/>
        <end position="60"/>
    </location>
</feature>
<feature type="region of interest" description="Disordered" evidence="1">
    <location>
        <begin position="72"/>
        <end position="104"/>
    </location>
</feature>
<dbReference type="Pfam" id="PF00536">
    <property type="entry name" value="SAM_1"/>
    <property type="match status" value="2"/>
</dbReference>
<dbReference type="Proteomes" id="UP000079169">
    <property type="component" value="Unplaced"/>
</dbReference>
<dbReference type="PANTHER" id="PTHR12776:SF1">
    <property type="entry name" value="KAZRIN"/>
    <property type="match status" value="1"/>
</dbReference>
<accession>A0A3Q0JLI5</accession>
<dbReference type="SMART" id="SM00454">
    <property type="entry name" value="SAM"/>
    <property type="match status" value="2"/>
</dbReference>
<evidence type="ECO:0000259" key="2">
    <source>
        <dbReference type="PROSITE" id="PS50105"/>
    </source>
</evidence>
<evidence type="ECO:0000313" key="3">
    <source>
        <dbReference type="Proteomes" id="UP000079169"/>
    </source>
</evidence>
<dbReference type="InterPro" id="IPR013761">
    <property type="entry name" value="SAM/pointed_sf"/>
</dbReference>